<reference evidence="11 12" key="1">
    <citation type="submission" date="2024-01" db="EMBL/GenBank/DDBJ databases">
        <title>Complete Genome Sequence of Alkalicoccus halolimnae BZ-SZ-XJ29T, a Moderately Halophilic Bacterium Isolated from a Salt Lake.</title>
        <authorList>
            <person name="Zhao B."/>
        </authorList>
    </citation>
    <scope>NUCLEOTIDE SEQUENCE [LARGE SCALE GENOMIC DNA]</scope>
    <source>
        <strain evidence="11 12">BZ-SZ-XJ29</strain>
    </source>
</reference>
<keyword evidence="5" id="KW-0119">Carbohydrate metabolism</keyword>
<dbReference type="Gene3D" id="2.60.40.1180">
    <property type="entry name" value="Golgi alpha-mannosidase II"/>
    <property type="match status" value="1"/>
</dbReference>
<dbReference type="KEGG" id="ahal:FTX54_016140"/>
<evidence type="ECO:0000256" key="2">
    <source>
        <dbReference type="ARBA" id="ARBA00008061"/>
    </source>
</evidence>
<dbReference type="NCBIfam" id="NF006968">
    <property type="entry name" value="PRK09441.1-1"/>
    <property type="match status" value="1"/>
</dbReference>
<evidence type="ECO:0000256" key="8">
    <source>
        <dbReference type="PIRSR" id="PIRSR001021-2"/>
    </source>
</evidence>
<feature type="active site" description="Proton donor" evidence="7">
    <location>
        <position position="266"/>
    </location>
</feature>
<dbReference type="GO" id="GO:0005509">
    <property type="term" value="F:calcium ion binding"/>
    <property type="evidence" value="ECO:0007669"/>
    <property type="project" value="InterPro"/>
</dbReference>
<dbReference type="InterPro" id="IPR006047">
    <property type="entry name" value="GH13_cat_dom"/>
</dbReference>
<feature type="active site" description="Nucleophile" evidence="7">
    <location>
        <position position="236"/>
    </location>
</feature>
<gene>
    <name evidence="11" type="ORF">FTX54_016140</name>
</gene>
<dbReference type="PIRSF" id="PIRSF001021">
    <property type="entry name" value="Alph-amls_thrmst"/>
    <property type="match status" value="1"/>
</dbReference>
<evidence type="ECO:0000313" key="11">
    <source>
        <dbReference type="EMBL" id="WWD79901.1"/>
    </source>
</evidence>
<evidence type="ECO:0000259" key="10">
    <source>
        <dbReference type="SMART" id="SM00642"/>
    </source>
</evidence>
<dbReference type="GO" id="GO:0004556">
    <property type="term" value="F:alpha-amylase activity"/>
    <property type="evidence" value="ECO:0007669"/>
    <property type="project" value="UniProtKB-EC"/>
</dbReference>
<evidence type="ECO:0000256" key="9">
    <source>
        <dbReference type="RuleBase" id="RU003615"/>
    </source>
</evidence>
<feature type="domain" description="Glycosyl hydrolase family 13 catalytic" evidence="10">
    <location>
        <begin position="8"/>
        <end position="394"/>
    </location>
</feature>
<comment type="similarity">
    <text evidence="2 9">Belongs to the glycosyl hydrolase 13 family.</text>
</comment>
<dbReference type="Pfam" id="PF09154">
    <property type="entry name" value="Alpha-amy_C_pro"/>
    <property type="match status" value="1"/>
</dbReference>
<dbReference type="InterPro" id="IPR006046">
    <property type="entry name" value="Alpha_amylase"/>
</dbReference>
<evidence type="ECO:0000313" key="12">
    <source>
        <dbReference type="Proteomes" id="UP000321816"/>
    </source>
</evidence>
<dbReference type="CDD" id="cd11318">
    <property type="entry name" value="AmyAc_bac_fung_AmyA"/>
    <property type="match status" value="1"/>
</dbReference>
<dbReference type="Pfam" id="PF00128">
    <property type="entry name" value="Alpha-amylase"/>
    <property type="match status" value="1"/>
</dbReference>
<proteinExistence type="inferred from homology"/>
<dbReference type="InterPro" id="IPR015237">
    <property type="entry name" value="Alpha-amylase_C_pro"/>
</dbReference>
<keyword evidence="12" id="KW-1185">Reference proteome</keyword>
<organism evidence="11 12">
    <name type="scientific">Alkalicoccus halolimnae</name>
    <dbReference type="NCBI Taxonomy" id="1667239"/>
    <lineage>
        <taxon>Bacteria</taxon>
        <taxon>Bacillati</taxon>
        <taxon>Bacillota</taxon>
        <taxon>Bacilli</taxon>
        <taxon>Bacillales</taxon>
        <taxon>Bacillaceae</taxon>
        <taxon>Alkalicoccus</taxon>
    </lineage>
</organism>
<sequence>MSETPRNNTMMQFFEWHLPNDGDHWNRLAEMAEEIKNQGIDSIWIPPASKAISQDDNGYGTYDVYDLGEFDQKGTVRTKYGTKDELLKSIEVCHEHGIRVYADVVMNHKAGADDTELFKAIQVDPDNREEEISEPYDIEGWTRFTFPGRDGEYSEFTWNFDHFNGTDYDANEDKQAVFHILGEDKDWNDHVDDEFGNYDYLMFANIDYDHPEVREEMLEWGKWFAGTTQVDGFRLDAIKHINHLFVKDFIDALRTEHGDDFYFVGEFWNPEIEAVETFLEYADYSLDLFDVTLHYKFFEASNQGDGFDMSTIFEDTIVDRHPLQAVTFVDNHDSQPNEALESWVEDWFKPLAYAMILLREDGYPCVFYGDYAGINGDEPIEAKREMLEPLLDARYNYSYGDQEDYLDHPNTIGWVRFGVEDIPHSGCAVIMTNGEPGEKRMFVGEDRGGEEWLDMTGTIDDTITIEDDGWANFPVEGGSVSVFIQKIDD</sequence>
<feature type="binding site" evidence="8">
    <location>
        <position position="199"/>
    </location>
    <ligand>
        <name>Ca(2+)</name>
        <dbReference type="ChEBI" id="CHEBI:29108"/>
        <label>1</label>
    </ligand>
</feature>
<dbReference type="GO" id="GO:0005975">
    <property type="term" value="P:carbohydrate metabolic process"/>
    <property type="evidence" value="ECO:0007669"/>
    <property type="project" value="InterPro"/>
</dbReference>
<dbReference type="EC" id="3.2.1.1" evidence="11"/>
<dbReference type="SUPFAM" id="SSF51445">
    <property type="entry name" value="(Trans)glycosidases"/>
    <property type="match status" value="1"/>
</dbReference>
<protein>
    <submittedName>
        <fullName evidence="11">Alpha-amylase</fullName>
        <ecNumber evidence="11">3.2.1.1</ecNumber>
    </submittedName>
</protein>
<dbReference type="OrthoDB" id="9805159at2"/>
<evidence type="ECO:0000256" key="3">
    <source>
        <dbReference type="ARBA" id="ARBA00022723"/>
    </source>
</evidence>
<dbReference type="SUPFAM" id="SSF51011">
    <property type="entry name" value="Glycosyl hydrolase domain"/>
    <property type="match status" value="1"/>
</dbReference>
<dbReference type="Gene3D" id="3.20.20.80">
    <property type="entry name" value="Glycosidases"/>
    <property type="match status" value="1"/>
</dbReference>
<comment type="cofactor">
    <cofactor evidence="1">
        <name>Ca(2+)</name>
        <dbReference type="ChEBI" id="CHEBI:29108"/>
    </cofactor>
</comment>
<name>A0A5C7F831_9BACI</name>
<evidence type="ECO:0000256" key="7">
    <source>
        <dbReference type="PIRSR" id="PIRSR001021-1"/>
    </source>
</evidence>
<dbReference type="PRINTS" id="PR00110">
    <property type="entry name" value="ALPHAAMYLASE"/>
</dbReference>
<feature type="binding site" evidence="8">
    <location>
        <position position="240"/>
    </location>
    <ligand>
        <name>Ca(2+)</name>
        <dbReference type="ChEBI" id="CHEBI:29108"/>
        <label>1</label>
    </ligand>
</feature>
<dbReference type="InterPro" id="IPR013780">
    <property type="entry name" value="Glyco_hydro_b"/>
</dbReference>
<dbReference type="PANTHER" id="PTHR43447">
    <property type="entry name" value="ALPHA-AMYLASE"/>
    <property type="match status" value="1"/>
</dbReference>
<dbReference type="EMBL" id="CP144914">
    <property type="protein sequence ID" value="WWD79901.1"/>
    <property type="molecule type" value="Genomic_DNA"/>
</dbReference>
<feature type="binding site" evidence="8">
    <location>
        <position position="207"/>
    </location>
    <ligand>
        <name>Ca(2+)</name>
        <dbReference type="ChEBI" id="CHEBI:29108"/>
        <label>2</label>
    </ligand>
</feature>
<dbReference type="AlphaFoldDB" id="A0A5C7F831"/>
<dbReference type="Gene3D" id="2.40.30.140">
    <property type="match status" value="1"/>
</dbReference>
<evidence type="ECO:0000256" key="5">
    <source>
        <dbReference type="ARBA" id="ARBA00023277"/>
    </source>
</evidence>
<accession>A0A5C7F831</accession>
<keyword evidence="8" id="KW-0106">Calcium</keyword>
<evidence type="ECO:0000256" key="4">
    <source>
        <dbReference type="ARBA" id="ARBA00022801"/>
    </source>
</evidence>
<dbReference type="NCBIfam" id="NF006969">
    <property type="entry name" value="PRK09441.1-2"/>
    <property type="match status" value="1"/>
</dbReference>
<keyword evidence="6 11" id="KW-0326">Glycosidase</keyword>
<evidence type="ECO:0000256" key="1">
    <source>
        <dbReference type="ARBA" id="ARBA00001913"/>
    </source>
</evidence>
<dbReference type="SMART" id="SM00642">
    <property type="entry name" value="Aamy"/>
    <property type="match status" value="1"/>
</dbReference>
<dbReference type="RefSeq" id="WP_147802634.1">
    <property type="nucleotide sequence ID" value="NZ_CP144914.1"/>
</dbReference>
<feature type="binding site" evidence="8">
    <location>
        <position position="107"/>
    </location>
    <ligand>
        <name>Ca(2+)</name>
        <dbReference type="ChEBI" id="CHEBI:29108"/>
        <label>1</label>
    </ligand>
</feature>
<evidence type="ECO:0000256" key="6">
    <source>
        <dbReference type="ARBA" id="ARBA00023295"/>
    </source>
</evidence>
<dbReference type="InterPro" id="IPR013776">
    <property type="entry name" value="A-amylase_thermo"/>
</dbReference>
<dbReference type="Proteomes" id="UP000321816">
    <property type="component" value="Chromosome"/>
</dbReference>
<keyword evidence="3 8" id="KW-0479">Metal-binding</keyword>
<dbReference type="InterPro" id="IPR017853">
    <property type="entry name" value="GH"/>
</dbReference>
<keyword evidence="4 11" id="KW-0378">Hydrolase</keyword>